<keyword evidence="3" id="KW-1185">Reference proteome</keyword>
<name>A0A1D2MBG8_ORCCI</name>
<keyword evidence="1" id="KW-1133">Transmembrane helix</keyword>
<keyword evidence="1" id="KW-0472">Membrane</keyword>
<comment type="caution">
    <text evidence="2">The sequence shown here is derived from an EMBL/GenBank/DDBJ whole genome shotgun (WGS) entry which is preliminary data.</text>
</comment>
<feature type="transmembrane region" description="Helical" evidence="1">
    <location>
        <begin position="126"/>
        <end position="151"/>
    </location>
</feature>
<evidence type="ECO:0000313" key="2">
    <source>
        <dbReference type="EMBL" id="ODM90234.1"/>
    </source>
</evidence>
<proteinExistence type="predicted"/>
<protein>
    <submittedName>
        <fullName evidence="2">Uncharacterized protein</fullName>
    </submittedName>
</protein>
<dbReference type="EMBL" id="LJIJ01002093">
    <property type="protein sequence ID" value="ODM90234.1"/>
    <property type="molecule type" value="Genomic_DNA"/>
</dbReference>
<keyword evidence="1" id="KW-0812">Transmembrane</keyword>
<gene>
    <name evidence="2" type="ORF">Ocin01_16449</name>
</gene>
<sequence>MPRHPGVVPCVLLKMESVQLVQTRKCWRRNGYKYSPSFSTSFFLLTTFIICLCGFAEAEKFTSEVSNVPKQKTVLVEQPTDSLQNALSLATSSLSKSITMDTLNLLTRIKNTVAEWGRESATSRTFFIFPFIATMAPMFLAQMSGVAISIIPVTGLLLIPALLLPLGLTLAVYWI</sequence>
<evidence type="ECO:0000313" key="3">
    <source>
        <dbReference type="Proteomes" id="UP000094527"/>
    </source>
</evidence>
<organism evidence="2 3">
    <name type="scientific">Orchesella cincta</name>
    <name type="common">Springtail</name>
    <name type="synonym">Podura cincta</name>
    <dbReference type="NCBI Taxonomy" id="48709"/>
    <lineage>
        <taxon>Eukaryota</taxon>
        <taxon>Metazoa</taxon>
        <taxon>Ecdysozoa</taxon>
        <taxon>Arthropoda</taxon>
        <taxon>Hexapoda</taxon>
        <taxon>Collembola</taxon>
        <taxon>Entomobryomorpha</taxon>
        <taxon>Entomobryoidea</taxon>
        <taxon>Orchesellidae</taxon>
        <taxon>Orchesellinae</taxon>
        <taxon>Orchesella</taxon>
    </lineage>
</organism>
<reference evidence="2 3" key="1">
    <citation type="journal article" date="2016" name="Genome Biol. Evol.">
        <title>Gene Family Evolution Reflects Adaptation to Soil Environmental Stressors in the Genome of the Collembolan Orchesella cincta.</title>
        <authorList>
            <person name="Faddeeva-Vakhrusheva A."/>
            <person name="Derks M.F."/>
            <person name="Anvar S.Y."/>
            <person name="Agamennone V."/>
            <person name="Suring W."/>
            <person name="Smit S."/>
            <person name="van Straalen N.M."/>
            <person name="Roelofs D."/>
        </authorList>
    </citation>
    <scope>NUCLEOTIDE SEQUENCE [LARGE SCALE GENOMIC DNA]</scope>
    <source>
        <tissue evidence="2">Mixed pool</tissue>
    </source>
</reference>
<feature type="transmembrane region" description="Helical" evidence="1">
    <location>
        <begin position="157"/>
        <end position="174"/>
    </location>
</feature>
<feature type="transmembrane region" description="Helical" evidence="1">
    <location>
        <begin position="37"/>
        <end position="56"/>
    </location>
</feature>
<accession>A0A1D2MBG8</accession>
<evidence type="ECO:0000256" key="1">
    <source>
        <dbReference type="SAM" id="Phobius"/>
    </source>
</evidence>
<dbReference type="AlphaFoldDB" id="A0A1D2MBG8"/>
<dbReference type="Proteomes" id="UP000094527">
    <property type="component" value="Unassembled WGS sequence"/>
</dbReference>